<dbReference type="Gene3D" id="3.40.50.720">
    <property type="entry name" value="NAD(P)-binding Rossmann-like Domain"/>
    <property type="match status" value="1"/>
</dbReference>
<keyword evidence="4" id="KW-1185">Reference proteome</keyword>
<dbReference type="Gene3D" id="3.90.25.10">
    <property type="entry name" value="UDP-galactose 4-epimerase, domain 1"/>
    <property type="match status" value="1"/>
</dbReference>
<evidence type="ECO:0000313" key="4">
    <source>
        <dbReference type="Proteomes" id="UP000193986"/>
    </source>
</evidence>
<organism evidence="3 4">
    <name type="scientific">Naematelia encephala</name>
    <dbReference type="NCBI Taxonomy" id="71784"/>
    <lineage>
        <taxon>Eukaryota</taxon>
        <taxon>Fungi</taxon>
        <taxon>Dikarya</taxon>
        <taxon>Basidiomycota</taxon>
        <taxon>Agaricomycotina</taxon>
        <taxon>Tremellomycetes</taxon>
        <taxon>Tremellales</taxon>
        <taxon>Naemateliaceae</taxon>
        <taxon>Naematelia</taxon>
    </lineage>
</organism>
<evidence type="ECO:0000313" key="3">
    <source>
        <dbReference type="EMBL" id="ORY34816.1"/>
    </source>
</evidence>
<dbReference type="PANTHER" id="PTHR47706">
    <property type="entry name" value="NMRA-LIKE FAMILY PROTEIN"/>
    <property type="match status" value="1"/>
</dbReference>
<dbReference type="AlphaFoldDB" id="A0A1Y2BJ66"/>
<name>A0A1Y2BJ66_9TREE</name>
<dbReference type="Proteomes" id="UP000193986">
    <property type="component" value="Unassembled WGS sequence"/>
</dbReference>
<dbReference type="PANTHER" id="PTHR47706:SF9">
    <property type="entry name" value="NMRA-LIKE DOMAIN-CONTAINING PROTEIN-RELATED"/>
    <property type="match status" value="1"/>
</dbReference>
<evidence type="ECO:0000256" key="1">
    <source>
        <dbReference type="ARBA" id="ARBA00022857"/>
    </source>
</evidence>
<evidence type="ECO:0008006" key="5">
    <source>
        <dbReference type="Google" id="ProtNLM"/>
    </source>
</evidence>
<keyword evidence="1" id="KW-0521">NADP</keyword>
<dbReference type="EMBL" id="MCFC01000002">
    <property type="protein sequence ID" value="ORY34816.1"/>
    <property type="molecule type" value="Genomic_DNA"/>
</dbReference>
<evidence type="ECO:0000256" key="2">
    <source>
        <dbReference type="ARBA" id="ARBA00023002"/>
    </source>
</evidence>
<dbReference type="SUPFAM" id="SSF51735">
    <property type="entry name" value="NAD(P)-binding Rossmann-fold domains"/>
    <property type="match status" value="1"/>
</dbReference>
<dbReference type="InterPro" id="IPR036291">
    <property type="entry name" value="NAD(P)-bd_dom_sf"/>
</dbReference>
<protein>
    <recommendedName>
        <fullName evidence="5">NmrA-like domain-containing protein</fullName>
    </recommendedName>
</protein>
<dbReference type="GO" id="GO:0016491">
    <property type="term" value="F:oxidoreductase activity"/>
    <property type="evidence" value="ECO:0007669"/>
    <property type="project" value="UniProtKB-KW"/>
</dbReference>
<sequence length="300" mass="32881">MAPHTVALQGHTGRIGGAAYQALLPGHAAGKFKLVIVHRPGSDVSKLPKDVEAREIDFENADEATITKAVQGINFYVSAVGFPGLASQANLLKPFAATPGFVTYLIPVFGNPFWTQDYATIEDKRIVNFLQMFNALTFGPTKLGIGRTSLQSGVFADYFTDPNLKYLDTDLAANRVLLPKGGENRGTILTSPEALGEAIAELAARDPASIKDKDFYVYDYAPTGNEIIQVLTKLHGKAPQVKPETDEDYEKAMDTGVLPTMSPAIYRHCWGTGVWNWRGERIGPKVNKDWEALAKTYYKK</sequence>
<keyword evidence="2" id="KW-0560">Oxidoreductase</keyword>
<proteinExistence type="predicted"/>
<gene>
    <name evidence="3" type="ORF">BCR39DRAFT_514939</name>
</gene>
<dbReference type="OrthoDB" id="5283654at2759"/>
<comment type="caution">
    <text evidence="3">The sequence shown here is derived from an EMBL/GenBank/DDBJ whole genome shotgun (WGS) entry which is preliminary data.</text>
</comment>
<dbReference type="InParanoid" id="A0A1Y2BJ66"/>
<accession>A0A1Y2BJ66</accession>
<reference evidence="3 4" key="1">
    <citation type="submission" date="2016-07" db="EMBL/GenBank/DDBJ databases">
        <title>Pervasive Adenine N6-methylation of Active Genes in Fungi.</title>
        <authorList>
            <consortium name="DOE Joint Genome Institute"/>
            <person name="Mondo S.J."/>
            <person name="Dannebaum R.O."/>
            <person name="Kuo R.C."/>
            <person name="Labutti K."/>
            <person name="Haridas S."/>
            <person name="Kuo A."/>
            <person name="Salamov A."/>
            <person name="Ahrendt S.R."/>
            <person name="Lipzen A."/>
            <person name="Sullivan W."/>
            <person name="Andreopoulos W.B."/>
            <person name="Clum A."/>
            <person name="Lindquist E."/>
            <person name="Daum C."/>
            <person name="Ramamoorthy G.K."/>
            <person name="Gryganskyi A."/>
            <person name="Culley D."/>
            <person name="Magnuson J.K."/>
            <person name="James T.Y."/>
            <person name="O'Malley M.A."/>
            <person name="Stajich J.E."/>
            <person name="Spatafora J.W."/>
            <person name="Visel A."/>
            <person name="Grigoriev I.V."/>
        </authorList>
    </citation>
    <scope>NUCLEOTIDE SEQUENCE [LARGE SCALE GENOMIC DNA]</scope>
    <source>
        <strain evidence="3 4">68-887.2</strain>
    </source>
</reference>
<dbReference type="InterPro" id="IPR051609">
    <property type="entry name" value="NmrA/Isoflavone_reductase-like"/>
</dbReference>